<dbReference type="AlphaFoldDB" id="A0A914H8K4"/>
<dbReference type="Proteomes" id="UP000887572">
    <property type="component" value="Unplaced"/>
</dbReference>
<protein>
    <submittedName>
        <fullName evidence="2">Uncharacterized protein</fullName>
    </submittedName>
</protein>
<dbReference type="WBParaSite" id="Gr19_v10_g14738.t1">
    <property type="protein sequence ID" value="Gr19_v10_g14738.t1"/>
    <property type="gene ID" value="Gr19_v10_g14738"/>
</dbReference>
<organism evidence="1 2">
    <name type="scientific">Globodera rostochiensis</name>
    <name type="common">Golden nematode worm</name>
    <name type="synonym">Heterodera rostochiensis</name>
    <dbReference type="NCBI Taxonomy" id="31243"/>
    <lineage>
        <taxon>Eukaryota</taxon>
        <taxon>Metazoa</taxon>
        <taxon>Ecdysozoa</taxon>
        <taxon>Nematoda</taxon>
        <taxon>Chromadorea</taxon>
        <taxon>Rhabditida</taxon>
        <taxon>Tylenchina</taxon>
        <taxon>Tylenchomorpha</taxon>
        <taxon>Tylenchoidea</taxon>
        <taxon>Heteroderidae</taxon>
        <taxon>Heteroderinae</taxon>
        <taxon>Globodera</taxon>
    </lineage>
</organism>
<evidence type="ECO:0000313" key="2">
    <source>
        <dbReference type="WBParaSite" id="Gr19_v10_g14738.t1"/>
    </source>
</evidence>
<accession>A0A914H8K4</accession>
<name>A0A914H8K4_GLORO</name>
<proteinExistence type="predicted"/>
<reference evidence="2" key="1">
    <citation type="submission" date="2022-11" db="UniProtKB">
        <authorList>
            <consortium name="WormBaseParasite"/>
        </authorList>
    </citation>
    <scope>IDENTIFICATION</scope>
</reference>
<evidence type="ECO:0000313" key="1">
    <source>
        <dbReference type="Proteomes" id="UP000887572"/>
    </source>
</evidence>
<sequence length="220" mass="24404">MPWIRSSRKVPPLEAALDKTLYGQGPTGKRCGCGQFVQLLLTDILSNCYGHLSKIAAYGQFVLFAYGHFVQLLRTFVQIAAYGQFVQLLLTDILSNCYGHLSKIAAYGQFVLFAYGHFVQLLRTFVQIAAYGQFVQLLLTDILSNCYGHLSKIAAYGHSGYCHHFPGTTMADDGPEASFAEAMAKWLHTPRGDGRPKVLYSGLSYGDKRTDGNFEFVSFC</sequence>
<keyword evidence="1" id="KW-1185">Reference proteome</keyword>